<feature type="compositionally biased region" description="Polar residues" evidence="4">
    <location>
        <begin position="671"/>
        <end position="680"/>
    </location>
</feature>
<keyword evidence="5" id="KW-0812">Transmembrane</keyword>
<feature type="active site" description="Proton acceptor" evidence="3">
    <location>
        <position position="301"/>
    </location>
</feature>
<dbReference type="Gramene" id="Pp3c25_2010V3.1">
    <property type="protein sequence ID" value="Pp3c25_2010V3.1"/>
    <property type="gene ID" value="Pp3c25_2010"/>
</dbReference>
<feature type="region of interest" description="Disordered" evidence="4">
    <location>
        <begin position="645"/>
        <end position="687"/>
    </location>
</feature>
<accession>A0A2K1IDH4</accession>
<evidence type="ECO:0000256" key="4">
    <source>
        <dbReference type="SAM" id="MobiDB-lite"/>
    </source>
</evidence>
<evidence type="ECO:0008006" key="9">
    <source>
        <dbReference type="Google" id="ProtNLM"/>
    </source>
</evidence>
<dbReference type="Pfam" id="PF01150">
    <property type="entry name" value="GDA1_CD39"/>
    <property type="match status" value="1"/>
</dbReference>
<dbReference type="RefSeq" id="XP_024365920.1">
    <property type="nucleotide sequence ID" value="XM_024510152.2"/>
</dbReference>
<dbReference type="OrthoDB" id="6372431at2759"/>
<dbReference type="GO" id="GO:0017110">
    <property type="term" value="F:nucleoside diphosphate phosphatase activity"/>
    <property type="evidence" value="ECO:0000318"/>
    <property type="project" value="GO_Central"/>
</dbReference>
<keyword evidence="8" id="KW-1185">Reference proteome</keyword>
<keyword evidence="5" id="KW-0472">Membrane</keyword>
<feature type="region of interest" description="Disordered" evidence="4">
    <location>
        <begin position="711"/>
        <end position="731"/>
    </location>
</feature>
<feature type="compositionally biased region" description="Basic and acidic residues" evidence="4">
    <location>
        <begin position="722"/>
        <end position="731"/>
    </location>
</feature>
<dbReference type="GeneID" id="112277610"/>
<evidence type="ECO:0000256" key="1">
    <source>
        <dbReference type="ARBA" id="ARBA00009283"/>
    </source>
</evidence>
<keyword evidence="2" id="KW-0378">Hydrolase</keyword>
<reference evidence="6 8" key="2">
    <citation type="journal article" date="2018" name="Plant J.">
        <title>The Physcomitrella patens chromosome-scale assembly reveals moss genome structure and evolution.</title>
        <authorList>
            <person name="Lang D."/>
            <person name="Ullrich K.K."/>
            <person name="Murat F."/>
            <person name="Fuchs J."/>
            <person name="Jenkins J."/>
            <person name="Haas F.B."/>
            <person name="Piednoel M."/>
            <person name="Gundlach H."/>
            <person name="Van Bel M."/>
            <person name="Meyberg R."/>
            <person name="Vives C."/>
            <person name="Morata J."/>
            <person name="Symeonidi A."/>
            <person name="Hiss M."/>
            <person name="Muchero W."/>
            <person name="Kamisugi Y."/>
            <person name="Saleh O."/>
            <person name="Blanc G."/>
            <person name="Decker E.L."/>
            <person name="van Gessel N."/>
            <person name="Grimwood J."/>
            <person name="Hayes R.D."/>
            <person name="Graham S.W."/>
            <person name="Gunter L.E."/>
            <person name="McDaniel S.F."/>
            <person name="Hoernstein S.N.W."/>
            <person name="Larsson A."/>
            <person name="Li F.W."/>
            <person name="Perroud P.F."/>
            <person name="Phillips J."/>
            <person name="Ranjan P."/>
            <person name="Rokshar D.S."/>
            <person name="Rothfels C.J."/>
            <person name="Schneider L."/>
            <person name="Shu S."/>
            <person name="Stevenson D.W."/>
            <person name="Thummler F."/>
            <person name="Tillich M."/>
            <person name="Villarreal Aguilar J.C."/>
            <person name="Widiez T."/>
            <person name="Wong G.K."/>
            <person name="Wymore A."/>
            <person name="Zhang Y."/>
            <person name="Zimmer A.D."/>
            <person name="Quatrano R.S."/>
            <person name="Mayer K.F.X."/>
            <person name="Goodstein D."/>
            <person name="Casacuberta J.M."/>
            <person name="Vandepoele K."/>
            <person name="Reski R."/>
            <person name="Cuming A.C."/>
            <person name="Tuskan G.A."/>
            <person name="Maumus F."/>
            <person name="Salse J."/>
            <person name="Schmutz J."/>
            <person name="Rensing S.A."/>
        </authorList>
    </citation>
    <scope>NUCLEOTIDE SEQUENCE [LARGE SCALE GENOMIC DNA]</scope>
    <source>
        <strain evidence="7 8">cv. Gransden 2004</strain>
    </source>
</reference>
<reference evidence="7" key="3">
    <citation type="submission" date="2020-12" db="UniProtKB">
        <authorList>
            <consortium name="EnsemblPlants"/>
        </authorList>
    </citation>
    <scope>IDENTIFICATION</scope>
</reference>
<dbReference type="Gramene" id="Pp3c25_2010V3.2">
    <property type="protein sequence ID" value="Pp3c25_2010V3.2"/>
    <property type="gene ID" value="Pp3c25_2010"/>
</dbReference>
<feature type="region of interest" description="Disordered" evidence="4">
    <location>
        <begin position="1"/>
        <end position="53"/>
    </location>
</feature>
<evidence type="ECO:0000313" key="6">
    <source>
        <dbReference type="EMBL" id="PNR27322.1"/>
    </source>
</evidence>
<evidence type="ECO:0000313" key="8">
    <source>
        <dbReference type="Proteomes" id="UP000006727"/>
    </source>
</evidence>
<comment type="similarity">
    <text evidence="1">Belongs to the GDA1/CD39 NTPase family.</text>
</comment>
<dbReference type="CDD" id="cd24043">
    <property type="entry name" value="ASKHA_NBD_AtAPY7-like"/>
    <property type="match status" value="1"/>
</dbReference>
<dbReference type="PANTHER" id="PTHR11782:SF125">
    <property type="entry name" value="APYRASE 7-RELATED"/>
    <property type="match status" value="1"/>
</dbReference>
<keyword evidence="5" id="KW-1133">Transmembrane helix</keyword>
<dbReference type="PANTHER" id="PTHR11782">
    <property type="entry name" value="ADENOSINE/GUANOSINE DIPHOSPHATASE"/>
    <property type="match status" value="1"/>
</dbReference>
<feature type="region of interest" description="Disordered" evidence="4">
    <location>
        <begin position="75"/>
        <end position="111"/>
    </location>
</feature>
<evidence type="ECO:0000256" key="3">
    <source>
        <dbReference type="PIRSR" id="PIRSR600407-1"/>
    </source>
</evidence>
<feature type="transmembrane region" description="Helical" evidence="5">
    <location>
        <begin position="125"/>
        <end position="150"/>
    </location>
</feature>
<evidence type="ECO:0000256" key="2">
    <source>
        <dbReference type="ARBA" id="ARBA00022801"/>
    </source>
</evidence>
<proteinExistence type="inferred from homology"/>
<name>A0A2K1IDH4_PHYPA</name>
<organism evidence="6">
    <name type="scientific">Physcomitrium patens</name>
    <name type="common">Spreading-leaved earth moss</name>
    <name type="synonym">Physcomitrella patens</name>
    <dbReference type="NCBI Taxonomy" id="3218"/>
    <lineage>
        <taxon>Eukaryota</taxon>
        <taxon>Viridiplantae</taxon>
        <taxon>Streptophyta</taxon>
        <taxon>Embryophyta</taxon>
        <taxon>Bryophyta</taxon>
        <taxon>Bryophytina</taxon>
        <taxon>Bryopsida</taxon>
        <taxon>Funariidae</taxon>
        <taxon>Funariales</taxon>
        <taxon>Funariaceae</taxon>
        <taxon>Physcomitrium</taxon>
    </lineage>
</organism>
<protein>
    <recommendedName>
        <fullName evidence="9">Apyrase</fullName>
    </recommendedName>
</protein>
<dbReference type="Gene3D" id="3.30.420.40">
    <property type="match status" value="1"/>
</dbReference>
<evidence type="ECO:0000256" key="5">
    <source>
        <dbReference type="SAM" id="Phobius"/>
    </source>
</evidence>
<sequence>MDGGIDDNDRAVQPSPSAPGHYPPLPPSFAPVAPTPARGGRYRRESVGLRSSASVPSFSTYLRVPVEDNRAGSYVYQAPPASQGPSKDGSVVPRVTKPSRSGPLGSDGTPYPVSQPSSRRWWCRFLPISVLILLGVTLVYFGFLLGRAYLHRETLQFAIVLDGGSTGTRVHVHGWARSPKDPLPVMVDPTTNTHMPGAPMQVVNGQQRLYKRVETEPGLDKLYHNRTGIESALGPLLDWAGRHIPRHAYPNTQIFLLATAGLRKLPKEQSDWILEQAWTVLAKSPFRCKRSSVKVIKGIEEAYYGWIALNYKFGRLGNVPRKSNYGTLDLGGSSLEVTFEPRDVPQGDHGMNLSVGSTDHHLYAASHAGFGLNDAFEKSVAVLLRSRNVTKMSRKGRNSNVVDVEHPCLQTGYRAHFKCSTHCVLPPLPSRGSGRKAPSTGEATVAQIELVGAPNWDACQALAEDIINSSSAQGCTLPPCALGKHQPYPQGTFYGLAGFYVVYKFFGLSQSAPLDDLLAKGQDFCKLPWKEAERSVDPQPSIEQYCFRSPYVSALLRDGLHLQDNQIQIGSGDFSWTLGAALWEAGALNPMEDGEASGGVAGFDTNLFMTLAFLMLLVSILVGVTWYQWRLRIRRRGGYLPVSISSSGSGSGSPANWLPPHLRNLARGDSKTPQSPQPGCNTAFADEPLSGSTEGLHMLAFSGIASAKSTPDRSMLQSRRTTSRDELNMLL</sequence>
<dbReference type="InterPro" id="IPR000407">
    <property type="entry name" value="GDA1_CD39_NTPase"/>
</dbReference>
<dbReference type="EnsemblPlants" id="Pp3c25_2010V3.1">
    <property type="protein sequence ID" value="Pp3c25_2010V3.1"/>
    <property type="gene ID" value="Pp3c25_2010"/>
</dbReference>
<dbReference type="EnsemblPlants" id="Pp3c25_2010V3.2">
    <property type="protein sequence ID" value="Pp3c25_2010V3.2"/>
    <property type="gene ID" value="Pp3c25_2010"/>
</dbReference>
<dbReference type="Gene3D" id="3.30.420.150">
    <property type="entry name" value="Exopolyphosphatase. Domain 2"/>
    <property type="match status" value="1"/>
</dbReference>
<dbReference type="GO" id="GO:0016020">
    <property type="term" value="C:membrane"/>
    <property type="evidence" value="ECO:0000318"/>
    <property type="project" value="GO_Central"/>
</dbReference>
<dbReference type="Proteomes" id="UP000006727">
    <property type="component" value="Chromosome 25"/>
</dbReference>
<reference evidence="6 8" key="1">
    <citation type="journal article" date="2008" name="Science">
        <title>The Physcomitrella genome reveals evolutionary insights into the conquest of land by plants.</title>
        <authorList>
            <person name="Rensing S."/>
            <person name="Lang D."/>
            <person name="Zimmer A."/>
            <person name="Terry A."/>
            <person name="Salamov A."/>
            <person name="Shapiro H."/>
            <person name="Nishiyama T."/>
            <person name="Perroud P.-F."/>
            <person name="Lindquist E."/>
            <person name="Kamisugi Y."/>
            <person name="Tanahashi T."/>
            <person name="Sakakibara K."/>
            <person name="Fujita T."/>
            <person name="Oishi K."/>
            <person name="Shin-I T."/>
            <person name="Kuroki Y."/>
            <person name="Toyoda A."/>
            <person name="Suzuki Y."/>
            <person name="Hashimoto A."/>
            <person name="Yamaguchi K."/>
            <person name="Sugano A."/>
            <person name="Kohara Y."/>
            <person name="Fujiyama A."/>
            <person name="Anterola A."/>
            <person name="Aoki S."/>
            <person name="Ashton N."/>
            <person name="Barbazuk W.B."/>
            <person name="Barker E."/>
            <person name="Bennetzen J."/>
            <person name="Bezanilla M."/>
            <person name="Blankenship R."/>
            <person name="Cho S.H."/>
            <person name="Dutcher S."/>
            <person name="Estelle M."/>
            <person name="Fawcett J.A."/>
            <person name="Gundlach H."/>
            <person name="Hanada K."/>
            <person name="Heyl A."/>
            <person name="Hicks K.A."/>
            <person name="Hugh J."/>
            <person name="Lohr M."/>
            <person name="Mayer K."/>
            <person name="Melkozernov A."/>
            <person name="Murata T."/>
            <person name="Nelson D."/>
            <person name="Pils B."/>
            <person name="Prigge M."/>
            <person name="Reiss B."/>
            <person name="Renner T."/>
            <person name="Rombauts S."/>
            <person name="Rushton P."/>
            <person name="Sanderfoot A."/>
            <person name="Schween G."/>
            <person name="Shiu S.-H."/>
            <person name="Stueber K."/>
            <person name="Theodoulou F.L."/>
            <person name="Tu H."/>
            <person name="Van de Peer Y."/>
            <person name="Verrier P.J."/>
            <person name="Waters E."/>
            <person name="Wood A."/>
            <person name="Yang L."/>
            <person name="Cove D."/>
            <person name="Cuming A."/>
            <person name="Hasebe M."/>
            <person name="Lucas S."/>
            <person name="Mishler D.B."/>
            <person name="Reski R."/>
            <person name="Grigoriev I."/>
            <person name="Quatrano R.S."/>
            <person name="Boore J.L."/>
        </authorList>
    </citation>
    <scope>NUCLEOTIDE SEQUENCE [LARGE SCALE GENOMIC DNA]</scope>
    <source>
        <strain evidence="7 8">cv. Gransden 2004</strain>
    </source>
</reference>
<dbReference type="PaxDb" id="3218-PP1S233_91V6.1"/>
<gene>
    <name evidence="7" type="primary">LOC112277610</name>
    <name evidence="6" type="ORF">PHYPA_029474</name>
</gene>
<feature type="transmembrane region" description="Helical" evidence="5">
    <location>
        <begin position="607"/>
        <end position="627"/>
    </location>
</feature>
<dbReference type="OMA" id="YKEDYIC"/>
<evidence type="ECO:0000313" key="7">
    <source>
        <dbReference type="EnsemblPlants" id="Pp3c25_2010V3.1"/>
    </source>
</evidence>
<dbReference type="GO" id="GO:0009134">
    <property type="term" value="P:nucleoside diphosphate catabolic process"/>
    <property type="evidence" value="ECO:0000318"/>
    <property type="project" value="GO_Central"/>
</dbReference>
<dbReference type="AlphaFoldDB" id="A0A2K1IDH4"/>
<dbReference type="EMBL" id="ABEU02000025">
    <property type="protein sequence ID" value="PNR27322.1"/>
    <property type="molecule type" value="Genomic_DNA"/>
</dbReference>